<dbReference type="Gramene" id="ONIVA11G11280.1">
    <property type="protein sequence ID" value="ONIVA11G11280.1"/>
    <property type="gene ID" value="ONIVA11G11280"/>
</dbReference>
<proteinExistence type="predicted"/>
<dbReference type="EnsemblPlants" id="ONIVA11G11280.1">
    <property type="protein sequence ID" value="ONIVA11G11280.1"/>
    <property type="gene ID" value="ONIVA11G11280"/>
</dbReference>
<dbReference type="OMA" id="DCYARIN"/>
<reference evidence="1" key="1">
    <citation type="submission" date="2015-04" db="UniProtKB">
        <authorList>
            <consortium name="EnsemblPlants"/>
        </authorList>
    </citation>
    <scope>IDENTIFICATION</scope>
    <source>
        <strain evidence="1">SL10</strain>
    </source>
</reference>
<organism evidence="1">
    <name type="scientific">Oryza nivara</name>
    <name type="common">Indian wild rice</name>
    <name type="synonym">Oryza sativa f. spontanea</name>
    <dbReference type="NCBI Taxonomy" id="4536"/>
    <lineage>
        <taxon>Eukaryota</taxon>
        <taxon>Viridiplantae</taxon>
        <taxon>Streptophyta</taxon>
        <taxon>Embryophyta</taxon>
        <taxon>Tracheophyta</taxon>
        <taxon>Spermatophyta</taxon>
        <taxon>Magnoliopsida</taxon>
        <taxon>Liliopsida</taxon>
        <taxon>Poales</taxon>
        <taxon>Poaceae</taxon>
        <taxon>BOP clade</taxon>
        <taxon>Oryzoideae</taxon>
        <taxon>Oryzeae</taxon>
        <taxon>Oryzinae</taxon>
        <taxon>Oryza</taxon>
    </lineage>
</organism>
<accession>A0A0E0J1A9</accession>
<dbReference type="HOGENOM" id="CLU_184045_0_0_1"/>
<evidence type="ECO:0000313" key="2">
    <source>
        <dbReference type="Proteomes" id="UP000006591"/>
    </source>
</evidence>
<keyword evidence="2" id="KW-1185">Reference proteome</keyword>
<evidence type="ECO:0000313" key="1">
    <source>
        <dbReference type="EnsemblPlants" id="ONIVA11G11280.1"/>
    </source>
</evidence>
<name>A0A0E0J1A9_ORYNI</name>
<sequence>MKALRQELESERTATKDVTDEAKTACHTLRLALTDLGAKVSEVPTGDASALAFMEWTQQAGSAMAETAVAYGDCYARINEAINENSWE</sequence>
<dbReference type="Proteomes" id="UP000006591">
    <property type="component" value="Chromosome 11"/>
</dbReference>
<reference evidence="1" key="2">
    <citation type="submission" date="2018-04" db="EMBL/GenBank/DDBJ databases">
        <title>OnivRS2 (Oryza nivara Reference Sequence Version 2).</title>
        <authorList>
            <person name="Zhang J."/>
            <person name="Kudrna D."/>
            <person name="Lee S."/>
            <person name="Talag J."/>
            <person name="Rajasekar S."/>
            <person name="Welchert J."/>
            <person name="Hsing Y.-I."/>
            <person name="Wing R.A."/>
        </authorList>
    </citation>
    <scope>NUCLEOTIDE SEQUENCE [LARGE SCALE GENOMIC DNA]</scope>
    <source>
        <strain evidence="1">SL10</strain>
    </source>
</reference>
<dbReference type="AlphaFoldDB" id="A0A0E0J1A9"/>
<evidence type="ECO:0008006" key="3">
    <source>
        <dbReference type="Google" id="ProtNLM"/>
    </source>
</evidence>
<protein>
    <recommendedName>
        <fullName evidence="3">Pectinesterase inhibitor domain-containing protein</fullName>
    </recommendedName>
</protein>